<dbReference type="AlphaFoldDB" id="A0AAV4PW58"/>
<sequence>MVDNQQSTLYGSPFSKDYFTKENAARINSESPLNMTSTAYFQLRQVIHLEECCYMCIYHHIMQQDESFNDEIKELQSKVMKESSKVTENVLSA</sequence>
<proteinExistence type="predicted"/>
<dbReference type="EMBL" id="BPLR01005242">
    <property type="protein sequence ID" value="GIY00970.1"/>
    <property type="molecule type" value="Genomic_DNA"/>
</dbReference>
<reference evidence="1 2" key="1">
    <citation type="submission" date="2021-06" db="EMBL/GenBank/DDBJ databases">
        <title>Caerostris extrusa draft genome.</title>
        <authorList>
            <person name="Kono N."/>
            <person name="Arakawa K."/>
        </authorList>
    </citation>
    <scope>NUCLEOTIDE SEQUENCE [LARGE SCALE GENOMIC DNA]</scope>
</reference>
<comment type="caution">
    <text evidence="1">The sequence shown here is derived from an EMBL/GenBank/DDBJ whole genome shotgun (WGS) entry which is preliminary data.</text>
</comment>
<evidence type="ECO:0000313" key="1">
    <source>
        <dbReference type="EMBL" id="GIY00970.1"/>
    </source>
</evidence>
<gene>
    <name evidence="1" type="ORF">CEXT_606081</name>
</gene>
<dbReference type="Proteomes" id="UP001054945">
    <property type="component" value="Unassembled WGS sequence"/>
</dbReference>
<accession>A0AAV4PW58</accession>
<keyword evidence="2" id="KW-1185">Reference proteome</keyword>
<name>A0AAV4PW58_CAEEX</name>
<organism evidence="1 2">
    <name type="scientific">Caerostris extrusa</name>
    <name type="common">Bark spider</name>
    <name type="synonym">Caerostris bankana</name>
    <dbReference type="NCBI Taxonomy" id="172846"/>
    <lineage>
        <taxon>Eukaryota</taxon>
        <taxon>Metazoa</taxon>
        <taxon>Ecdysozoa</taxon>
        <taxon>Arthropoda</taxon>
        <taxon>Chelicerata</taxon>
        <taxon>Arachnida</taxon>
        <taxon>Araneae</taxon>
        <taxon>Araneomorphae</taxon>
        <taxon>Entelegynae</taxon>
        <taxon>Araneoidea</taxon>
        <taxon>Araneidae</taxon>
        <taxon>Caerostris</taxon>
    </lineage>
</organism>
<protein>
    <submittedName>
        <fullName evidence="1">Uncharacterized protein</fullName>
    </submittedName>
</protein>
<evidence type="ECO:0000313" key="2">
    <source>
        <dbReference type="Proteomes" id="UP001054945"/>
    </source>
</evidence>